<dbReference type="GO" id="GO:0006400">
    <property type="term" value="P:tRNA modification"/>
    <property type="evidence" value="ECO:0007669"/>
    <property type="project" value="InterPro"/>
</dbReference>
<dbReference type="Gene3D" id="3.20.20.105">
    <property type="entry name" value="Queuine tRNA-ribosyltransferase-like"/>
    <property type="match status" value="1"/>
</dbReference>
<name>A0A511NBC7_DEIC1</name>
<proteinExistence type="predicted"/>
<dbReference type="SUPFAM" id="SSF51713">
    <property type="entry name" value="tRNA-guanine transglycosylase"/>
    <property type="match status" value="1"/>
</dbReference>
<dbReference type="AlphaFoldDB" id="A0A511NBC7"/>
<keyword evidence="3" id="KW-1185">Reference proteome</keyword>
<dbReference type="InterPro" id="IPR036511">
    <property type="entry name" value="TGT-like_sf"/>
</dbReference>
<protein>
    <recommendedName>
        <fullName evidence="1">tRNA-guanine(15) transglycosylase-like domain-containing protein</fullName>
    </recommendedName>
</protein>
<evidence type="ECO:0000313" key="2">
    <source>
        <dbReference type="EMBL" id="GEM50129.1"/>
    </source>
</evidence>
<evidence type="ECO:0000259" key="1">
    <source>
        <dbReference type="Pfam" id="PF01702"/>
    </source>
</evidence>
<dbReference type="Pfam" id="PF01702">
    <property type="entry name" value="TGT"/>
    <property type="match status" value="1"/>
</dbReference>
<feature type="domain" description="tRNA-guanine(15) transglycosylase-like" evidence="1">
    <location>
        <begin position="51"/>
        <end position="228"/>
    </location>
</feature>
<accession>A0A511NBC7</accession>
<dbReference type="InterPro" id="IPR002616">
    <property type="entry name" value="tRNA_ribo_trans-like"/>
</dbReference>
<dbReference type="EMBL" id="BJXB01000059">
    <property type="protein sequence ID" value="GEM50129.1"/>
    <property type="molecule type" value="Genomic_DNA"/>
</dbReference>
<comment type="caution">
    <text evidence="2">The sequence shown here is derived from an EMBL/GenBank/DDBJ whole genome shotgun (WGS) entry which is preliminary data.</text>
</comment>
<dbReference type="RefSeq" id="WP_186816331.1">
    <property type="nucleotide sequence ID" value="NZ_BJXB01000059.1"/>
</dbReference>
<reference evidence="2 3" key="1">
    <citation type="submission" date="2019-07" db="EMBL/GenBank/DDBJ databases">
        <title>Whole genome shotgun sequence of Deinococcus cellulosilyticus NBRC 106333.</title>
        <authorList>
            <person name="Hosoyama A."/>
            <person name="Uohara A."/>
            <person name="Ohji S."/>
            <person name="Ichikawa N."/>
        </authorList>
    </citation>
    <scope>NUCLEOTIDE SEQUENCE [LARGE SCALE GENOMIC DNA]</scope>
    <source>
        <strain evidence="2 3">NBRC 106333</strain>
    </source>
</reference>
<dbReference type="Proteomes" id="UP000321306">
    <property type="component" value="Unassembled WGS sequence"/>
</dbReference>
<gene>
    <name evidence="2" type="ORF">DC3_57640</name>
</gene>
<sequence length="273" mass="30539">MKFIPVTTYGRWFPIDSQIQPHLPKFVDDVMVSYQFAQHMKKRPPLTLWIDSGGYATHRPIARVLPMKDRAGFTVAGEVLTPEKVLAFQERHADVGFTLDFILVPDLGTAECTRRYDWTIQNALWAQQHRTNMRMQLYASVQALCPTTAREAARIYRQQGMDGIGVGGLVPRIRDWKALTRILEAVLEEAGNTPVHAFGLGTPALLKLLQKMGVSSSDSSSYVQWAGFQKNWKGRVATAPLSEAATVRLALSNLSELLQTVGLQRMEPFQQAG</sequence>
<evidence type="ECO:0000313" key="3">
    <source>
        <dbReference type="Proteomes" id="UP000321306"/>
    </source>
</evidence>
<organism evidence="2 3">
    <name type="scientific">Deinococcus cellulosilyticus (strain DSM 18568 / NBRC 106333 / KACC 11606 / 5516J-15)</name>
    <dbReference type="NCBI Taxonomy" id="1223518"/>
    <lineage>
        <taxon>Bacteria</taxon>
        <taxon>Thermotogati</taxon>
        <taxon>Deinococcota</taxon>
        <taxon>Deinococci</taxon>
        <taxon>Deinococcales</taxon>
        <taxon>Deinococcaceae</taxon>
        <taxon>Deinococcus</taxon>
    </lineage>
</organism>